<proteinExistence type="predicted"/>
<gene>
    <name evidence="2" type="ORF">RchiOBHm_Chr4g0415311</name>
</gene>
<dbReference type="GO" id="GO:0004523">
    <property type="term" value="F:RNA-DNA hybrid ribonuclease activity"/>
    <property type="evidence" value="ECO:0007669"/>
    <property type="project" value="InterPro"/>
</dbReference>
<dbReference type="AlphaFoldDB" id="A0A2P6QWI4"/>
<dbReference type="GO" id="GO:0003676">
    <property type="term" value="F:nucleic acid binding"/>
    <property type="evidence" value="ECO:0007669"/>
    <property type="project" value="InterPro"/>
</dbReference>
<accession>A0A2P6QWI4</accession>
<comment type="caution">
    <text evidence="2">The sequence shown here is derived from an EMBL/GenBank/DDBJ whole genome shotgun (WGS) entry which is preliminary data.</text>
</comment>
<keyword evidence="3" id="KW-1185">Reference proteome</keyword>
<protein>
    <recommendedName>
        <fullName evidence="1">RNase H type-1 domain-containing protein</fullName>
    </recommendedName>
</protein>
<evidence type="ECO:0000313" key="2">
    <source>
        <dbReference type="EMBL" id="PRQ38558.1"/>
    </source>
</evidence>
<dbReference type="Gramene" id="PRQ38558">
    <property type="protein sequence ID" value="PRQ38558"/>
    <property type="gene ID" value="RchiOBHm_Chr4g0415311"/>
</dbReference>
<dbReference type="Proteomes" id="UP000238479">
    <property type="component" value="Chromosome 4"/>
</dbReference>
<feature type="domain" description="RNase H type-1" evidence="1">
    <location>
        <begin position="50"/>
        <end position="88"/>
    </location>
</feature>
<reference evidence="2 3" key="1">
    <citation type="journal article" date="2018" name="Nat. Genet.">
        <title>The Rosa genome provides new insights in the design of modern roses.</title>
        <authorList>
            <person name="Bendahmane M."/>
        </authorList>
    </citation>
    <scope>NUCLEOTIDE SEQUENCE [LARGE SCALE GENOMIC DNA]</scope>
    <source>
        <strain evidence="3">cv. Old Blush</strain>
    </source>
</reference>
<dbReference type="Pfam" id="PF13456">
    <property type="entry name" value="RVT_3"/>
    <property type="match status" value="1"/>
</dbReference>
<dbReference type="InterPro" id="IPR002156">
    <property type="entry name" value="RNaseH_domain"/>
</dbReference>
<evidence type="ECO:0000259" key="1">
    <source>
        <dbReference type="Pfam" id="PF13456"/>
    </source>
</evidence>
<dbReference type="EMBL" id="PDCK01000042">
    <property type="protein sequence ID" value="PRQ38558.1"/>
    <property type="molecule type" value="Genomic_DNA"/>
</dbReference>
<evidence type="ECO:0000313" key="3">
    <source>
        <dbReference type="Proteomes" id="UP000238479"/>
    </source>
</evidence>
<organism evidence="2 3">
    <name type="scientific">Rosa chinensis</name>
    <name type="common">China rose</name>
    <dbReference type="NCBI Taxonomy" id="74649"/>
    <lineage>
        <taxon>Eukaryota</taxon>
        <taxon>Viridiplantae</taxon>
        <taxon>Streptophyta</taxon>
        <taxon>Embryophyta</taxon>
        <taxon>Tracheophyta</taxon>
        <taxon>Spermatophyta</taxon>
        <taxon>Magnoliopsida</taxon>
        <taxon>eudicotyledons</taxon>
        <taxon>Gunneridae</taxon>
        <taxon>Pentapetalae</taxon>
        <taxon>rosids</taxon>
        <taxon>fabids</taxon>
        <taxon>Rosales</taxon>
        <taxon>Rosaceae</taxon>
        <taxon>Rosoideae</taxon>
        <taxon>Rosoideae incertae sedis</taxon>
        <taxon>Rosa</taxon>
    </lineage>
</organism>
<sequence length="116" mass="13550">MQFLLFKSSSWPYKLQSSLPYRCTMNRYSSKLTAYSSSKLSQVMMKMLRSVCGHIVDEVRVMFRNYSIYSLTHVNRRANNVAHTLAHTALQSELSHSWLLYAPKFIRDAILSDTHR</sequence>
<name>A0A2P6QWI4_ROSCH</name>